<sequence length="51" mass="5819">MSTIDHTTTFIPLPFSRPAYVRMIQLSKHGSIDFTYLEMSTELSLKLSVTL</sequence>
<dbReference type="Proteomes" id="UP001054252">
    <property type="component" value="Unassembled WGS sequence"/>
</dbReference>
<proteinExistence type="predicted"/>
<name>A0AAV5IG38_9ROSI</name>
<reference evidence="1 2" key="1">
    <citation type="journal article" date="2021" name="Commun. Biol.">
        <title>The genome of Shorea leprosula (Dipterocarpaceae) highlights the ecological relevance of drought in aseasonal tropical rainforests.</title>
        <authorList>
            <person name="Ng K.K.S."/>
            <person name="Kobayashi M.J."/>
            <person name="Fawcett J.A."/>
            <person name="Hatakeyama M."/>
            <person name="Paape T."/>
            <person name="Ng C.H."/>
            <person name="Ang C.C."/>
            <person name="Tnah L.H."/>
            <person name="Lee C.T."/>
            <person name="Nishiyama T."/>
            <person name="Sese J."/>
            <person name="O'Brien M.J."/>
            <person name="Copetti D."/>
            <person name="Mohd Noor M.I."/>
            <person name="Ong R.C."/>
            <person name="Putra M."/>
            <person name="Sireger I.Z."/>
            <person name="Indrioko S."/>
            <person name="Kosugi Y."/>
            <person name="Izuno A."/>
            <person name="Isagi Y."/>
            <person name="Lee S.L."/>
            <person name="Shimizu K.K."/>
        </authorList>
    </citation>
    <scope>NUCLEOTIDE SEQUENCE [LARGE SCALE GENOMIC DNA]</scope>
    <source>
        <strain evidence="1">214</strain>
    </source>
</reference>
<gene>
    <name evidence="1" type="ORF">SLEP1_g12172</name>
</gene>
<dbReference type="AlphaFoldDB" id="A0AAV5IG38"/>
<evidence type="ECO:0000313" key="1">
    <source>
        <dbReference type="EMBL" id="GKU99304.1"/>
    </source>
</evidence>
<protein>
    <submittedName>
        <fullName evidence="1">Uncharacterized protein</fullName>
    </submittedName>
</protein>
<organism evidence="1 2">
    <name type="scientific">Rubroshorea leprosula</name>
    <dbReference type="NCBI Taxonomy" id="152421"/>
    <lineage>
        <taxon>Eukaryota</taxon>
        <taxon>Viridiplantae</taxon>
        <taxon>Streptophyta</taxon>
        <taxon>Embryophyta</taxon>
        <taxon>Tracheophyta</taxon>
        <taxon>Spermatophyta</taxon>
        <taxon>Magnoliopsida</taxon>
        <taxon>eudicotyledons</taxon>
        <taxon>Gunneridae</taxon>
        <taxon>Pentapetalae</taxon>
        <taxon>rosids</taxon>
        <taxon>malvids</taxon>
        <taxon>Malvales</taxon>
        <taxon>Dipterocarpaceae</taxon>
        <taxon>Rubroshorea</taxon>
    </lineage>
</organism>
<accession>A0AAV5IG38</accession>
<evidence type="ECO:0000313" key="2">
    <source>
        <dbReference type="Proteomes" id="UP001054252"/>
    </source>
</evidence>
<comment type="caution">
    <text evidence="1">The sequence shown here is derived from an EMBL/GenBank/DDBJ whole genome shotgun (WGS) entry which is preliminary data.</text>
</comment>
<dbReference type="EMBL" id="BPVZ01000014">
    <property type="protein sequence ID" value="GKU99304.1"/>
    <property type="molecule type" value="Genomic_DNA"/>
</dbReference>
<keyword evidence="2" id="KW-1185">Reference proteome</keyword>